<feature type="region of interest" description="Disordered" evidence="1">
    <location>
        <begin position="1"/>
        <end position="20"/>
    </location>
</feature>
<dbReference type="CDD" id="cd12087">
    <property type="entry name" value="TM_EGFR-like"/>
    <property type="match status" value="1"/>
</dbReference>
<reference evidence="4" key="2">
    <citation type="submission" date="2013-04" db="EMBL/GenBank/DDBJ databases">
        <title>Genomic mechanisms accounting for the adaptation to parasitism in nematode-trapping fungi.</title>
        <authorList>
            <person name="Ahren D.G."/>
        </authorList>
    </citation>
    <scope>NUCLEOTIDE SEQUENCE [LARGE SCALE GENOMIC DNA]</scope>
    <source>
        <strain evidence="4">CBS 200.50</strain>
    </source>
</reference>
<proteinExistence type="predicted"/>
<evidence type="ECO:0000256" key="2">
    <source>
        <dbReference type="SAM" id="Phobius"/>
    </source>
</evidence>
<dbReference type="EMBL" id="AQGS01000055">
    <property type="protein sequence ID" value="EPS44237.1"/>
    <property type="molecule type" value="Genomic_DNA"/>
</dbReference>
<gene>
    <name evidence="3" type="ORF">H072_1740</name>
</gene>
<feature type="transmembrane region" description="Helical" evidence="2">
    <location>
        <begin position="154"/>
        <end position="179"/>
    </location>
</feature>
<evidence type="ECO:0000256" key="1">
    <source>
        <dbReference type="SAM" id="MobiDB-lite"/>
    </source>
</evidence>
<dbReference type="HOGENOM" id="CLU_1081905_0_0_1"/>
<keyword evidence="4" id="KW-1185">Reference proteome</keyword>
<dbReference type="Proteomes" id="UP000015100">
    <property type="component" value="Unassembled WGS sequence"/>
</dbReference>
<protein>
    <submittedName>
        <fullName evidence="3">Uncharacterized protein</fullName>
    </submittedName>
</protein>
<keyword evidence="2" id="KW-1133">Transmembrane helix</keyword>
<dbReference type="OMA" id="TNISDSW"/>
<dbReference type="AlphaFoldDB" id="S8C963"/>
<evidence type="ECO:0000313" key="3">
    <source>
        <dbReference type="EMBL" id="EPS44237.1"/>
    </source>
</evidence>
<dbReference type="OrthoDB" id="10655731at2759"/>
<feature type="compositionally biased region" description="Polar residues" evidence="1">
    <location>
        <begin position="51"/>
        <end position="63"/>
    </location>
</feature>
<keyword evidence="2" id="KW-0812">Transmembrane</keyword>
<feature type="region of interest" description="Disordered" evidence="1">
    <location>
        <begin position="226"/>
        <end position="257"/>
    </location>
</feature>
<name>S8C963_DACHA</name>
<comment type="caution">
    <text evidence="3">The sequence shown here is derived from an EMBL/GenBank/DDBJ whole genome shotgun (WGS) entry which is preliminary data.</text>
</comment>
<feature type="region of interest" description="Disordered" evidence="1">
    <location>
        <begin position="40"/>
        <end position="66"/>
    </location>
</feature>
<keyword evidence="2" id="KW-0472">Membrane</keyword>
<feature type="compositionally biased region" description="Low complexity" evidence="1">
    <location>
        <begin position="40"/>
        <end position="50"/>
    </location>
</feature>
<organism evidence="3 4">
    <name type="scientific">Dactylellina haptotyla (strain CBS 200.50)</name>
    <name type="common">Nematode-trapping fungus</name>
    <name type="synonym">Monacrosporium haptotylum</name>
    <dbReference type="NCBI Taxonomy" id="1284197"/>
    <lineage>
        <taxon>Eukaryota</taxon>
        <taxon>Fungi</taxon>
        <taxon>Dikarya</taxon>
        <taxon>Ascomycota</taxon>
        <taxon>Pezizomycotina</taxon>
        <taxon>Orbiliomycetes</taxon>
        <taxon>Orbiliales</taxon>
        <taxon>Orbiliaceae</taxon>
        <taxon>Dactylellina</taxon>
    </lineage>
</organism>
<feature type="compositionally biased region" description="Polar residues" evidence="1">
    <location>
        <begin position="240"/>
        <end position="250"/>
    </location>
</feature>
<accession>S8C963</accession>
<sequence length="257" mass="26879">MTFDFETASSEGAGKPSSAVDFGAGFSTIDIETIAGSTSTVSSSIPSLTSRPNTRPTESSNPSDLLKFPSLLSSLISEITEPTTSSSSRAAQPTLNLGPSIITAPVMVPYRPTAAISSSTSSPLPTNISMAGSDTVVNTPTPTPEQAKPARVNVGVAIGIAIGCLAFLLFVGIGIAFFLKRRKRLARQSAQSKGLRELKLVMAYDEQQTNISDSWSSAPVSAISNPGHDLEGYGRPPMYTQPTPSETGSTVRLPLSR</sequence>
<reference evidence="3 4" key="1">
    <citation type="journal article" date="2013" name="PLoS Genet.">
        <title>Genomic mechanisms accounting for the adaptation to parasitism in nematode-trapping fungi.</title>
        <authorList>
            <person name="Meerupati T."/>
            <person name="Andersson K.M."/>
            <person name="Friman E."/>
            <person name="Kumar D."/>
            <person name="Tunlid A."/>
            <person name="Ahren D."/>
        </authorList>
    </citation>
    <scope>NUCLEOTIDE SEQUENCE [LARGE SCALE GENOMIC DNA]</scope>
    <source>
        <strain evidence="3 4">CBS 200.50</strain>
    </source>
</reference>
<evidence type="ECO:0000313" key="4">
    <source>
        <dbReference type="Proteomes" id="UP000015100"/>
    </source>
</evidence>